<feature type="transmembrane region" description="Helical" evidence="1">
    <location>
        <begin position="568"/>
        <end position="590"/>
    </location>
</feature>
<dbReference type="InterPro" id="IPR036388">
    <property type="entry name" value="WH-like_DNA-bd_sf"/>
</dbReference>
<dbReference type="Proteomes" id="UP000294614">
    <property type="component" value="Unassembled WGS sequence"/>
</dbReference>
<name>A0A4R1KCK4_9BACT</name>
<dbReference type="Gene3D" id="3.40.50.300">
    <property type="entry name" value="P-loop containing nucleotide triphosphate hydrolases"/>
    <property type="match status" value="1"/>
</dbReference>
<keyword evidence="4" id="KW-1185">Reference proteome</keyword>
<dbReference type="Pfam" id="PF13401">
    <property type="entry name" value="AAA_22"/>
    <property type="match status" value="1"/>
</dbReference>
<dbReference type="SMART" id="SM00382">
    <property type="entry name" value="AAA"/>
    <property type="match status" value="1"/>
</dbReference>
<dbReference type="InterPro" id="IPR049945">
    <property type="entry name" value="AAA_22"/>
</dbReference>
<evidence type="ECO:0000259" key="2">
    <source>
        <dbReference type="SMART" id="SM00382"/>
    </source>
</evidence>
<dbReference type="Gene3D" id="1.10.10.10">
    <property type="entry name" value="Winged helix-like DNA-binding domain superfamily/Winged helix DNA-binding domain"/>
    <property type="match status" value="1"/>
</dbReference>
<comment type="caution">
    <text evidence="3">The sequence shown here is derived from an EMBL/GenBank/DDBJ whole genome shotgun (WGS) entry which is preliminary data.</text>
</comment>
<organism evidence="3 4">
    <name type="scientific">Seleniivibrio woodruffii</name>
    <dbReference type="NCBI Taxonomy" id="1078050"/>
    <lineage>
        <taxon>Bacteria</taxon>
        <taxon>Pseudomonadati</taxon>
        <taxon>Deferribacterota</taxon>
        <taxon>Deferribacteres</taxon>
        <taxon>Deferribacterales</taxon>
        <taxon>Geovibrionaceae</taxon>
        <taxon>Seleniivibrio</taxon>
    </lineage>
</organism>
<dbReference type="GO" id="GO:0016887">
    <property type="term" value="F:ATP hydrolysis activity"/>
    <property type="evidence" value="ECO:0007669"/>
    <property type="project" value="InterPro"/>
</dbReference>
<dbReference type="RefSeq" id="WP_132872219.1">
    <property type="nucleotide sequence ID" value="NZ_SMGG01000003.1"/>
</dbReference>
<dbReference type="Gene3D" id="1.25.40.10">
    <property type="entry name" value="Tetratricopeptide repeat domain"/>
    <property type="match status" value="1"/>
</dbReference>
<dbReference type="InterPro" id="IPR011990">
    <property type="entry name" value="TPR-like_helical_dom_sf"/>
</dbReference>
<dbReference type="InterPro" id="IPR003593">
    <property type="entry name" value="AAA+_ATPase"/>
</dbReference>
<keyword evidence="1" id="KW-1133">Transmembrane helix</keyword>
<keyword evidence="1" id="KW-0812">Transmembrane</keyword>
<keyword evidence="1" id="KW-0472">Membrane</keyword>
<feature type="domain" description="AAA+ ATPase" evidence="2">
    <location>
        <begin position="27"/>
        <end position="170"/>
    </location>
</feature>
<evidence type="ECO:0000313" key="4">
    <source>
        <dbReference type="Proteomes" id="UP000294614"/>
    </source>
</evidence>
<dbReference type="Pfam" id="PF25873">
    <property type="entry name" value="WHD_MalT"/>
    <property type="match status" value="1"/>
</dbReference>
<dbReference type="OrthoDB" id="223734at2"/>
<gene>
    <name evidence="3" type="ORF">C8D98_0798</name>
</gene>
<evidence type="ECO:0000313" key="3">
    <source>
        <dbReference type="EMBL" id="TCK62276.1"/>
    </source>
</evidence>
<reference evidence="3 4" key="1">
    <citation type="submission" date="2019-03" db="EMBL/GenBank/DDBJ databases">
        <title>Genomic Encyclopedia of Type Strains, Phase IV (KMG-IV): sequencing the most valuable type-strain genomes for metagenomic binning, comparative biology and taxonomic classification.</title>
        <authorList>
            <person name="Goeker M."/>
        </authorList>
    </citation>
    <scope>NUCLEOTIDE SEQUENCE [LARGE SCALE GENOMIC DNA]</scope>
    <source>
        <strain evidence="3 4">DSM 24984</strain>
    </source>
</reference>
<dbReference type="AlphaFoldDB" id="A0A4R1KCK4"/>
<protein>
    <submittedName>
        <fullName evidence="3">AAA domain-containing protein</fullName>
    </submittedName>
</protein>
<dbReference type="EMBL" id="SMGG01000003">
    <property type="protein sequence ID" value="TCK62276.1"/>
    <property type="molecule type" value="Genomic_DNA"/>
</dbReference>
<sequence length="1064" mass="119343">MESQIQSGHYFHPREAKISALVPRVQSKNIFILTGPPGCGKTWFAGEFGRVCFDRVITYRITAADKNPADFCRNFYGELKRSSPKFTSESAEKALSGGIDPLETETLLNDMLREYKKAIRYRKLIILDDIHILPSIGVTALGITSMLSAAGGLLSFALCSTRNSGFQPVKGKLLKSSHVIDEDYLKLSGEEFRALSAQMLEDRDVFMGLERLRTAAEGHIGCIVAVLNAMRTSDSRSTYSDTFAAGACDALFSSAINHHINKDFHNVLALSLIPSFSPQLTAKTDPTGRTDKVIQQMLSENLFLYKSRENQFRFHGLFREWLKAEASARLSEAERKKFYETAADLEAEKKNLSAVAEYLIQAENYDRLEDYIQKNFQDVILAESKSGISDILAGVPADVYRNKAWLPLAFGHVLLSVSPDKTRDIFLQTLDTFTAYGSRVGSIISACGLLSFYCGIDGNLKEAERYFGSVRTMMSDACDELSEPVKMTVCATYAQGCVYFADGNTAIEYLNRALSIAEKYHIEPYRTFIYTLYVSAYLTLCDRKMAEKYCNMIILKLGSDRDGAFFKLWLVSAMLYFFALTGQFAALHTIMSIIRKKFRLHLENSPRLLAFADVCELEYALGCGKMDYAKRILKKYSESILDNLPEHASSVILSMKAITLAYECDDSAAAAAEMSIKIRQTSEINSFFPAFSELAAGGAYTLLGNYKKAMQHLIKAANQERHPINDNAAAGAHAYLSYLHNNIGDRVKAREHAVFAVRLMKKTGYLHLSSVLPEVMHNVFSYTVSEPLLTGFVTETAFSRLDIAFDKHLRPIPVMHVKTLDNISISVGSFSLDCTDISGHFRIMLAVILSSPGFTIDQEQIQAYLWPESSRENARRSFDNLLSRFRKMISDTFGGLDAKNYITLQNGMLRLSNISCDAERFCTVMKSASDCYGRGEYVLCASYISEAELLFTGRFFPGLNSVSVVEHKRREVDVAFISMLRIMTGLGSFMPDAFNPEIFFARCLDMYMHENDMVILAYRYYARKGKTQKCRELINTYSSYLAKEGYSGQEAAELIYLIKSADSF</sequence>
<dbReference type="InterPro" id="IPR059106">
    <property type="entry name" value="WHD_MalT"/>
</dbReference>
<evidence type="ECO:0000256" key="1">
    <source>
        <dbReference type="SAM" id="Phobius"/>
    </source>
</evidence>
<proteinExistence type="predicted"/>
<dbReference type="InterPro" id="IPR027417">
    <property type="entry name" value="P-loop_NTPase"/>
</dbReference>
<accession>A0A4R1KCK4</accession>
<dbReference type="SUPFAM" id="SSF52540">
    <property type="entry name" value="P-loop containing nucleoside triphosphate hydrolases"/>
    <property type="match status" value="1"/>
</dbReference>